<protein>
    <submittedName>
        <fullName evidence="2">Putative secreted peptide</fullName>
    </submittedName>
</protein>
<evidence type="ECO:0000256" key="1">
    <source>
        <dbReference type="SAM" id="SignalP"/>
    </source>
</evidence>
<accession>A0A2M3ZW78</accession>
<reference evidence="2" key="1">
    <citation type="submission" date="2018-01" db="EMBL/GenBank/DDBJ databases">
        <title>An insight into the sialome of Amazonian anophelines.</title>
        <authorList>
            <person name="Ribeiro J.M."/>
            <person name="Scarpassa V."/>
            <person name="Calvo E."/>
        </authorList>
    </citation>
    <scope>NUCLEOTIDE SEQUENCE</scope>
    <source>
        <tissue evidence="2">Salivary glands</tissue>
    </source>
</reference>
<sequence>MYVTPSLLCSSWAILSARCSICSAFWYSSCWMESIDRLMMVISWLSGDSSSDFLENHERKELATRKRKGVAPRLS</sequence>
<dbReference type="EMBL" id="GGFM01012066">
    <property type="protein sequence ID" value="MBW32817.1"/>
    <property type="molecule type" value="Transcribed_RNA"/>
</dbReference>
<dbReference type="AlphaFoldDB" id="A0A2M3ZW78"/>
<feature type="signal peptide" evidence="1">
    <location>
        <begin position="1"/>
        <end position="24"/>
    </location>
</feature>
<proteinExistence type="predicted"/>
<evidence type="ECO:0000313" key="2">
    <source>
        <dbReference type="EMBL" id="MBW32817.1"/>
    </source>
</evidence>
<name>A0A2M3ZW78_9DIPT</name>
<keyword evidence="1" id="KW-0732">Signal</keyword>
<organism evidence="2">
    <name type="scientific">Anopheles braziliensis</name>
    <dbReference type="NCBI Taxonomy" id="58242"/>
    <lineage>
        <taxon>Eukaryota</taxon>
        <taxon>Metazoa</taxon>
        <taxon>Ecdysozoa</taxon>
        <taxon>Arthropoda</taxon>
        <taxon>Hexapoda</taxon>
        <taxon>Insecta</taxon>
        <taxon>Pterygota</taxon>
        <taxon>Neoptera</taxon>
        <taxon>Endopterygota</taxon>
        <taxon>Diptera</taxon>
        <taxon>Nematocera</taxon>
        <taxon>Culicoidea</taxon>
        <taxon>Culicidae</taxon>
        <taxon>Anophelinae</taxon>
        <taxon>Anopheles</taxon>
    </lineage>
</organism>
<feature type="chain" id="PRO_5014960486" evidence="1">
    <location>
        <begin position="25"/>
        <end position="75"/>
    </location>
</feature>